<keyword evidence="3" id="KW-1185">Reference proteome</keyword>
<proteinExistence type="predicted"/>
<dbReference type="EMBL" id="JBAHYK010000797">
    <property type="protein sequence ID" value="KAL0571241.1"/>
    <property type="molecule type" value="Genomic_DNA"/>
</dbReference>
<protein>
    <submittedName>
        <fullName evidence="2">Uncharacterized protein</fullName>
    </submittedName>
</protein>
<evidence type="ECO:0000256" key="1">
    <source>
        <dbReference type="SAM" id="MobiDB-lite"/>
    </source>
</evidence>
<organism evidence="2 3">
    <name type="scientific">Marasmius crinis-equi</name>
    <dbReference type="NCBI Taxonomy" id="585013"/>
    <lineage>
        <taxon>Eukaryota</taxon>
        <taxon>Fungi</taxon>
        <taxon>Dikarya</taxon>
        <taxon>Basidiomycota</taxon>
        <taxon>Agaricomycotina</taxon>
        <taxon>Agaricomycetes</taxon>
        <taxon>Agaricomycetidae</taxon>
        <taxon>Agaricales</taxon>
        <taxon>Marasmiineae</taxon>
        <taxon>Marasmiaceae</taxon>
        <taxon>Marasmius</taxon>
    </lineage>
</organism>
<dbReference type="Proteomes" id="UP001465976">
    <property type="component" value="Unassembled WGS sequence"/>
</dbReference>
<comment type="caution">
    <text evidence="2">The sequence shown here is derived from an EMBL/GenBank/DDBJ whole genome shotgun (WGS) entry which is preliminary data.</text>
</comment>
<name>A0ABR3F7K6_9AGAR</name>
<evidence type="ECO:0000313" key="3">
    <source>
        <dbReference type="Proteomes" id="UP001465976"/>
    </source>
</evidence>
<dbReference type="InterPro" id="IPR014710">
    <property type="entry name" value="RmlC-like_jellyroll"/>
</dbReference>
<gene>
    <name evidence="2" type="ORF">V5O48_010711</name>
</gene>
<accession>A0ABR3F7K6</accession>
<evidence type="ECO:0000313" key="2">
    <source>
        <dbReference type="EMBL" id="KAL0571241.1"/>
    </source>
</evidence>
<sequence length="111" mass="12460">MSTHYRDSLTTDLSLPHDTGHSVPEEELSALRFRFWTVESSEDEREKQFMAFEEGLEFAGGSRQGSVTDLAKVDTKSAEDEAKSFAQDVFVLKDGMIFIKGGKCYHDFKGA</sequence>
<feature type="region of interest" description="Disordered" evidence="1">
    <location>
        <begin position="1"/>
        <end position="22"/>
    </location>
</feature>
<reference evidence="2 3" key="1">
    <citation type="submission" date="2024-02" db="EMBL/GenBank/DDBJ databases">
        <title>A draft genome for the cacao thread blight pathogen Marasmius crinis-equi.</title>
        <authorList>
            <person name="Cohen S.P."/>
            <person name="Baruah I.K."/>
            <person name="Amoako-Attah I."/>
            <person name="Bukari Y."/>
            <person name="Meinhardt L.W."/>
            <person name="Bailey B.A."/>
        </authorList>
    </citation>
    <scope>NUCLEOTIDE SEQUENCE [LARGE SCALE GENOMIC DNA]</scope>
    <source>
        <strain evidence="2 3">GH-76</strain>
    </source>
</reference>
<dbReference type="Gene3D" id="2.60.120.10">
    <property type="entry name" value="Jelly Rolls"/>
    <property type="match status" value="1"/>
</dbReference>